<dbReference type="InterPro" id="IPR001638">
    <property type="entry name" value="Solute-binding_3/MltF_N"/>
</dbReference>
<dbReference type="CDD" id="cd13558">
    <property type="entry name" value="PBP2_SsuA_like_2"/>
    <property type="match status" value="1"/>
</dbReference>
<dbReference type="SUPFAM" id="SSF53850">
    <property type="entry name" value="Periplasmic binding protein-like II"/>
    <property type="match status" value="1"/>
</dbReference>
<evidence type="ECO:0000259" key="8">
    <source>
        <dbReference type="SMART" id="SM00062"/>
    </source>
</evidence>
<comment type="function">
    <text evidence="5">Part of a binding-protein-dependent transport system for aliphatic sulfonates. Putative binding protein.</text>
</comment>
<keyword evidence="3" id="KW-0813">Transport</keyword>
<dbReference type="Proteomes" id="UP000471120">
    <property type="component" value="Unassembled WGS sequence"/>
</dbReference>
<evidence type="ECO:0000256" key="2">
    <source>
        <dbReference type="ARBA" id="ARBA00010742"/>
    </source>
</evidence>
<dbReference type="PROSITE" id="PS51257">
    <property type="entry name" value="PROKAR_LIPOPROTEIN"/>
    <property type="match status" value="1"/>
</dbReference>
<feature type="domain" description="Solute-binding protein family 3/N-terminal" evidence="8">
    <location>
        <begin position="55"/>
        <end position="277"/>
    </location>
</feature>
<evidence type="ECO:0000313" key="9">
    <source>
        <dbReference type="EMBL" id="TXG89145.1"/>
    </source>
</evidence>
<dbReference type="RefSeq" id="WP_010840256.1">
    <property type="nucleotide sequence ID" value="NZ_QRCM01000001.1"/>
</dbReference>
<dbReference type="GO" id="GO:0042626">
    <property type="term" value="F:ATPase-coupled transmembrane transporter activity"/>
    <property type="evidence" value="ECO:0007669"/>
    <property type="project" value="InterPro"/>
</dbReference>
<dbReference type="GO" id="GO:0042597">
    <property type="term" value="C:periplasmic space"/>
    <property type="evidence" value="ECO:0007669"/>
    <property type="project" value="UniProtKB-SubCell"/>
</dbReference>
<dbReference type="EMBL" id="QRCM01000001">
    <property type="protein sequence ID" value="TXG89145.1"/>
    <property type="molecule type" value="Genomic_DNA"/>
</dbReference>
<accession>A0A6P2C9D1</accession>
<organism evidence="9 10">
    <name type="scientific">Rhodococcus rhodnii</name>
    <dbReference type="NCBI Taxonomy" id="38312"/>
    <lineage>
        <taxon>Bacteria</taxon>
        <taxon>Bacillati</taxon>
        <taxon>Actinomycetota</taxon>
        <taxon>Actinomycetes</taxon>
        <taxon>Mycobacteriales</taxon>
        <taxon>Nocardiaceae</taxon>
        <taxon>Rhodococcus</taxon>
    </lineage>
</organism>
<dbReference type="SMART" id="SM00062">
    <property type="entry name" value="PBPb"/>
    <property type="match status" value="1"/>
</dbReference>
<dbReference type="InterPro" id="IPR010067">
    <property type="entry name" value="ABC_SsuA_sub-bd"/>
</dbReference>
<gene>
    <name evidence="9" type="ORF">DW322_01385</name>
</gene>
<comment type="subcellular location">
    <subcellularLocation>
        <location evidence="1">Periplasm</location>
    </subcellularLocation>
</comment>
<reference evidence="9 10" key="1">
    <citation type="submission" date="2018-07" db="EMBL/GenBank/DDBJ databases">
        <title>Genome sequence of Rhodococcus rhodnii ATCC 35071 from Rhodnius prolixus.</title>
        <authorList>
            <person name="Patel V."/>
            <person name="Vogel K.J."/>
        </authorList>
    </citation>
    <scope>NUCLEOTIDE SEQUENCE [LARGE SCALE GENOMIC DNA]</scope>
    <source>
        <strain evidence="9 10">ATCC 35071</strain>
    </source>
</reference>
<name>A0A6P2C9D1_9NOCA</name>
<dbReference type="Gene3D" id="3.40.190.10">
    <property type="entry name" value="Periplasmic binding protein-like II"/>
    <property type="match status" value="2"/>
</dbReference>
<evidence type="ECO:0000256" key="5">
    <source>
        <dbReference type="ARBA" id="ARBA00055538"/>
    </source>
</evidence>
<keyword evidence="4 7" id="KW-0732">Signal</keyword>
<comment type="similarity">
    <text evidence="2">Belongs to the bacterial solute-binding protein SsuA/TauA family.</text>
</comment>
<evidence type="ECO:0000313" key="10">
    <source>
        <dbReference type="Proteomes" id="UP000471120"/>
    </source>
</evidence>
<evidence type="ECO:0000256" key="6">
    <source>
        <dbReference type="ARBA" id="ARBA00070228"/>
    </source>
</evidence>
<feature type="chain" id="PRO_5038691151" description="Putative aliphatic sulfonates-binding protein" evidence="7">
    <location>
        <begin position="38"/>
        <end position="350"/>
    </location>
</feature>
<dbReference type="AlphaFoldDB" id="A0A6P2C9D1"/>
<dbReference type="FunFam" id="3.40.190.10:FF:000050">
    <property type="entry name" value="Sulfonate ABC transporter substrate-binding protein"/>
    <property type="match status" value="1"/>
</dbReference>
<proteinExistence type="inferred from homology"/>
<dbReference type="InterPro" id="IPR015168">
    <property type="entry name" value="SsuA/THI5"/>
</dbReference>
<sequence length="350" mass="36189">MRPTLRSPRLRRVAGVAACATVAAAMLAGCVSRGADAGPDEAPDAVPVAELTDVTLNIGDQKGGTESLLRAAGELDDTPYAVAFSTFTSGPPQVEAATAGQIDFAVTGNTPPVFGAAANARIKVVTAYSNTATGDQVLVPADSPLTSVADLRGKKIAVGKGSSAHGHILLQLEANGLTPEDVELVFLQPADALTAFQGGQVDAWAIWDPYTAIAQTDSGARTLVTAEGVANGYGFGIAADTALADARKNSALEDFAVRLARASQWAQQNPQEWAAEYSAAVGIDPVAGELAQGRSLRPAISLDDDVIASQQQLYDVFVESGQIQDGQPFADFVDPRYEGALTEYTSVAAN</sequence>
<evidence type="ECO:0000256" key="3">
    <source>
        <dbReference type="ARBA" id="ARBA00022448"/>
    </source>
</evidence>
<dbReference type="Pfam" id="PF09084">
    <property type="entry name" value="NMT1"/>
    <property type="match status" value="1"/>
</dbReference>
<feature type="signal peptide" evidence="7">
    <location>
        <begin position="1"/>
        <end position="37"/>
    </location>
</feature>
<dbReference type="NCBIfam" id="TIGR01728">
    <property type="entry name" value="SsuA_fam"/>
    <property type="match status" value="1"/>
</dbReference>
<dbReference type="PANTHER" id="PTHR30024">
    <property type="entry name" value="ALIPHATIC SULFONATES-BINDING PROTEIN-RELATED"/>
    <property type="match status" value="1"/>
</dbReference>
<dbReference type="GO" id="GO:0016020">
    <property type="term" value="C:membrane"/>
    <property type="evidence" value="ECO:0007669"/>
    <property type="project" value="InterPro"/>
</dbReference>
<dbReference type="PANTHER" id="PTHR30024:SF48">
    <property type="entry name" value="ABC TRANSPORTER SUBSTRATE-BINDING PROTEIN"/>
    <property type="match status" value="1"/>
</dbReference>
<protein>
    <recommendedName>
        <fullName evidence="6">Putative aliphatic sulfonates-binding protein</fullName>
    </recommendedName>
</protein>
<evidence type="ECO:0000256" key="1">
    <source>
        <dbReference type="ARBA" id="ARBA00004418"/>
    </source>
</evidence>
<comment type="caution">
    <text evidence="9">The sequence shown here is derived from an EMBL/GenBank/DDBJ whole genome shotgun (WGS) entry which is preliminary data.</text>
</comment>
<evidence type="ECO:0000256" key="4">
    <source>
        <dbReference type="ARBA" id="ARBA00022729"/>
    </source>
</evidence>
<evidence type="ECO:0000256" key="7">
    <source>
        <dbReference type="SAM" id="SignalP"/>
    </source>
</evidence>